<reference evidence="5" key="1">
    <citation type="submission" date="2021-04" db="EMBL/GenBank/DDBJ databases">
        <authorList>
            <person name="Tunstrom K."/>
        </authorList>
    </citation>
    <scope>NUCLEOTIDE SEQUENCE</scope>
</reference>
<dbReference type="GO" id="GO:0007286">
    <property type="term" value="P:spermatid development"/>
    <property type="evidence" value="ECO:0007669"/>
    <property type="project" value="TreeGrafter"/>
</dbReference>
<dbReference type="PANTHER" id="PTHR19368">
    <property type="entry name" value="XLR/SCP3/FAM9"/>
    <property type="match status" value="1"/>
</dbReference>
<dbReference type="Proteomes" id="UP000691718">
    <property type="component" value="Unassembled WGS sequence"/>
</dbReference>
<dbReference type="GO" id="GO:0000795">
    <property type="term" value="C:synaptonemal complex"/>
    <property type="evidence" value="ECO:0007669"/>
    <property type="project" value="TreeGrafter"/>
</dbReference>
<proteinExistence type="inferred from homology"/>
<dbReference type="PANTHER" id="PTHR19368:SF15">
    <property type="entry name" value="XLR_SYCP3_FAM9 DOMAIN-CONTAINING PROTEIN"/>
    <property type="match status" value="1"/>
</dbReference>
<evidence type="ECO:0000259" key="4">
    <source>
        <dbReference type="Pfam" id="PF04803"/>
    </source>
</evidence>
<dbReference type="GO" id="GO:0051321">
    <property type="term" value="P:meiotic cell cycle"/>
    <property type="evidence" value="ECO:0007669"/>
    <property type="project" value="TreeGrafter"/>
</dbReference>
<dbReference type="InterPro" id="IPR051443">
    <property type="entry name" value="XLR/SYCP3"/>
</dbReference>
<comment type="caution">
    <text evidence="5">The sequence shown here is derived from an EMBL/GenBank/DDBJ whole genome shotgun (WGS) entry which is preliminary data.</text>
</comment>
<evidence type="ECO:0000256" key="3">
    <source>
        <dbReference type="SAM" id="MobiDB-lite"/>
    </source>
</evidence>
<organism evidence="5 6">
    <name type="scientific">Parnassius apollo</name>
    <name type="common">Apollo butterfly</name>
    <name type="synonym">Papilio apollo</name>
    <dbReference type="NCBI Taxonomy" id="110799"/>
    <lineage>
        <taxon>Eukaryota</taxon>
        <taxon>Metazoa</taxon>
        <taxon>Ecdysozoa</taxon>
        <taxon>Arthropoda</taxon>
        <taxon>Hexapoda</taxon>
        <taxon>Insecta</taxon>
        <taxon>Pterygota</taxon>
        <taxon>Neoptera</taxon>
        <taxon>Endopterygota</taxon>
        <taxon>Lepidoptera</taxon>
        <taxon>Glossata</taxon>
        <taxon>Ditrysia</taxon>
        <taxon>Papilionoidea</taxon>
        <taxon>Papilionidae</taxon>
        <taxon>Parnassiinae</taxon>
        <taxon>Parnassini</taxon>
        <taxon>Parnassius</taxon>
        <taxon>Parnassius</taxon>
    </lineage>
</organism>
<evidence type="ECO:0000313" key="6">
    <source>
        <dbReference type="Proteomes" id="UP000691718"/>
    </source>
</evidence>
<keyword evidence="2" id="KW-0175">Coiled coil</keyword>
<sequence>MSVMKKSAKSKFMSDDLNDFINESQFLKDSPKNKKVQKRLRPETTEESTSNTVNINNIGLKKKKTEDSFEVCRESRQKLLNVMNHQIEARKKTNENLLKSLSEIVTHLEADYNALKDNEQKLEHLTGAFIKCIQQTTNAHKQKLKALKEVHSTFKKECEEMETDHRMETDKLGEELEQDIRKLQQKLVSETKRSGWETLRRTIFQAMQNDF</sequence>
<keyword evidence="6" id="KW-1185">Reference proteome</keyword>
<protein>
    <submittedName>
        <fullName evidence="5">(apollo) hypothetical protein</fullName>
    </submittedName>
</protein>
<dbReference type="OrthoDB" id="10012356at2759"/>
<evidence type="ECO:0000256" key="1">
    <source>
        <dbReference type="ARBA" id="ARBA00010283"/>
    </source>
</evidence>
<name>A0A8S3Y4P2_PARAO</name>
<dbReference type="InterPro" id="IPR006888">
    <property type="entry name" value="XLR/SYCP3/FAM9_dom"/>
</dbReference>
<dbReference type="Pfam" id="PF04803">
    <property type="entry name" value="Cor1"/>
    <property type="match status" value="1"/>
</dbReference>
<accession>A0A8S3Y4P2</accession>
<comment type="similarity">
    <text evidence="1">Belongs to the XLR/SYCP3 family.</text>
</comment>
<feature type="region of interest" description="Disordered" evidence="3">
    <location>
        <begin position="31"/>
        <end position="51"/>
    </location>
</feature>
<evidence type="ECO:0000313" key="5">
    <source>
        <dbReference type="EMBL" id="CAG5050079.1"/>
    </source>
</evidence>
<dbReference type="EMBL" id="CAJQZP010001486">
    <property type="protein sequence ID" value="CAG5050079.1"/>
    <property type="molecule type" value="Genomic_DNA"/>
</dbReference>
<dbReference type="AlphaFoldDB" id="A0A8S3Y4P2"/>
<feature type="domain" description="XLR/SYCP3/FAM9" evidence="4">
    <location>
        <begin position="61"/>
        <end position="186"/>
    </location>
</feature>
<feature type="coiled-coil region" evidence="2">
    <location>
        <begin position="98"/>
        <end position="193"/>
    </location>
</feature>
<gene>
    <name evidence="5" type="ORF">PAPOLLO_LOCUS24680</name>
</gene>
<evidence type="ECO:0000256" key="2">
    <source>
        <dbReference type="SAM" id="Coils"/>
    </source>
</evidence>